<keyword evidence="1" id="KW-0472">Membrane</keyword>
<feature type="transmembrane region" description="Helical" evidence="1">
    <location>
        <begin position="95"/>
        <end position="120"/>
    </location>
</feature>
<reference evidence="2" key="1">
    <citation type="journal article" date="2021" name="PeerJ">
        <title>Extensive microbial diversity within the chicken gut microbiome revealed by metagenomics and culture.</title>
        <authorList>
            <person name="Gilroy R."/>
            <person name="Ravi A."/>
            <person name="Getino M."/>
            <person name="Pursley I."/>
            <person name="Horton D.L."/>
            <person name="Alikhan N.F."/>
            <person name="Baker D."/>
            <person name="Gharbi K."/>
            <person name="Hall N."/>
            <person name="Watson M."/>
            <person name="Adriaenssens E.M."/>
            <person name="Foster-Nyarko E."/>
            <person name="Jarju S."/>
            <person name="Secka A."/>
            <person name="Antonio M."/>
            <person name="Oren A."/>
            <person name="Chaudhuri R.R."/>
            <person name="La Ragione R."/>
            <person name="Hildebrand F."/>
            <person name="Pallen M.J."/>
        </authorList>
    </citation>
    <scope>NUCLEOTIDE SEQUENCE</scope>
    <source>
        <strain evidence="2">ChiGjej1B1-14440</strain>
    </source>
</reference>
<keyword evidence="1" id="KW-1133">Transmembrane helix</keyword>
<gene>
    <name evidence="2" type="ORF">H9980_12385</name>
</gene>
<protein>
    <submittedName>
        <fullName evidence="2">Uncharacterized protein</fullName>
    </submittedName>
</protein>
<keyword evidence="1" id="KW-0812">Transmembrane</keyword>
<organism evidence="2 3">
    <name type="scientific">Candidatus Erysipelatoclostridium merdavium</name>
    <dbReference type="NCBI Taxonomy" id="2838566"/>
    <lineage>
        <taxon>Bacteria</taxon>
        <taxon>Bacillati</taxon>
        <taxon>Bacillota</taxon>
        <taxon>Erysipelotrichia</taxon>
        <taxon>Erysipelotrichales</taxon>
        <taxon>Erysipelotrichales incertae sedis</taxon>
    </lineage>
</organism>
<proteinExistence type="predicted"/>
<dbReference type="EMBL" id="DXET01000282">
    <property type="protein sequence ID" value="HIX82746.1"/>
    <property type="molecule type" value="Genomic_DNA"/>
</dbReference>
<feature type="transmembrane region" description="Helical" evidence="1">
    <location>
        <begin position="20"/>
        <end position="37"/>
    </location>
</feature>
<dbReference type="Proteomes" id="UP000886724">
    <property type="component" value="Unassembled WGS sequence"/>
</dbReference>
<evidence type="ECO:0000313" key="3">
    <source>
        <dbReference type="Proteomes" id="UP000886724"/>
    </source>
</evidence>
<reference evidence="2" key="2">
    <citation type="submission" date="2021-04" db="EMBL/GenBank/DDBJ databases">
        <authorList>
            <person name="Gilroy R."/>
        </authorList>
    </citation>
    <scope>NUCLEOTIDE SEQUENCE</scope>
    <source>
        <strain evidence="2">ChiGjej1B1-14440</strain>
    </source>
</reference>
<evidence type="ECO:0000313" key="2">
    <source>
        <dbReference type="EMBL" id="HIX82746.1"/>
    </source>
</evidence>
<feature type="transmembrane region" description="Helical" evidence="1">
    <location>
        <begin position="140"/>
        <end position="161"/>
    </location>
</feature>
<dbReference type="AlphaFoldDB" id="A0A9D1XPC8"/>
<feature type="transmembrane region" description="Helical" evidence="1">
    <location>
        <begin position="57"/>
        <end position="74"/>
    </location>
</feature>
<name>A0A9D1XPC8_9FIRM</name>
<accession>A0A9D1XPC8</accession>
<comment type="caution">
    <text evidence="2">The sequence shown here is derived from an EMBL/GenBank/DDBJ whole genome shotgun (WGS) entry which is preliminary data.</text>
</comment>
<evidence type="ECO:0000256" key="1">
    <source>
        <dbReference type="SAM" id="Phobius"/>
    </source>
</evidence>
<sequence>MARKSKNNKEYQKLNKYFMIAKVFLLATPLICYFYILLQSSMLGSSFQEILVQNPQVTIIFLIAMINPYIAYIVKLIQKHLEQKDYQFSCLNMAILLVAQILTFNVFYFFMLLYVFIRAIRYYDIQLLNSLRKITIKQTLFNGGGSLFVLLISGISLFSTIKLM</sequence>